<evidence type="ECO:0000313" key="7">
    <source>
        <dbReference type="EMBL" id="WWC64452.1"/>
    </source>
</evidence>
<feature type="region of interest" description="Disordered" evidence="3">
    <location>
        <begin position="145"/>
        <end position="175"/>
    </location>
</feature>
<evidence type="ECO:0000259" key="6">
    <source>
        <dbReference type="Pfam" id="PF23315"/>
    </source>
</evidence>
<feature type="compositionally biased region" description="Acidic residues" evidence="3">
    <location>
        <begin position="512"/>
        <end position="526"/>
    </location>
</feature>
<keyword evidence="8" id="KW-1185">Reference proteome</keyword>
<evidence type="ECO:0000259" key="4">
    <source>
        <dbReference type="Pfam" id="PF00004"/>
    </source>
</evidence>
<evidence type="ECO:0000313" key="8">
    <source>
        <dbReference type="Proteomes" id="UP000078595"/>
    </source>
</evidence>
<dbReference type="InterPro" id="IPR003959">
    <property type="entry name" value="ATPase_AAA_core"/>
</dbReference>
<evidence type="ECO:0000256" key="3">
    <source>
        <dbReference type="SAM" id="MobiDB-lite"/>
    </source>
</evidence>
<evidence type="ECO:0000256" key="1">
    <source>
        <dbReference type="ARBA" id="ARBA00022741"/>
    </source>
</evidence>
<dbReference type="Pfam" id="PF00004">
    <property type="entry name" value="AAA"/>
    <property type="match status" value="1"/>
</dbReference>
<dbReference type="RefSeq" id="XP_065825571.1">
    <property type="nucleotide sequence ID" value="XM_065969499.1"/>
</dbReference>
<dbReference type="InterPro" id="IPR056995">
    <property type="entry name" value="PEX6_4th_dom"/>
</dbReference>
<feature type="compositionally biased region" description="Basic and acidic residues" evidence="3">
    <location>
        <begin position="1194"/>
        <end position="1217"/>
    </location>
</feature>
<evidence type="ECO:0000256" key="2">
    <source>
        <dbReference type="ARBA" id="ARBA00022840"/>
    </source>
</evidence>
<evidence type="ECO:0000259" key="5">
    <source>
        <dbReference type="Pfam" id="PF09336"/>
    </source>
</evidence>
<dbReference type="GO" id="GO:0005524">
    <property type="term" value="F:ATP binding"/>
    <property type="evidence" value="ECO:0007669"/>
    <property type="project" value="UniProtKB-KW"/>
</dbReference>
<dbReference type="Gene3D" id="3.40.50.300">
    <property type="entry name" value="P-loop containing nucleotide triphosphate hydrolases"/>
    <property type="match status" value="2"/>
</dbReference>
<dbReference type="PROSITE" id="PS00018">
    <property type="entry name" value="EF_HAND_1"/>
    <property type="match status" value="1"/>
</dbReference>
<dbReference type="Gene3D" id="1.10.8.60">
    <property type="match status" value="2"/>
</dbReference>
<dbReference type="GO" id="GO:0016887">
    <property type="term" value="F:ATP hydrolysis activity"/>
    <property type="evidence" value="ECO:0007669"/>
    <property type="project" value="InterPro"/>
</dbReference>
<dbReference type="InterPro" id="IPR015415">
    <property type="entry name" value="Spast_Vps4_C"/>
</dbReference>
<evidence type="ECO:0008006" key="9">
    <source>
        <dbReference type="Google" id="ProtNLM"/>
    </source>
</evidence>
<feature type="region of interest" description="Disordered" evidence="3">
    <location>
        <begin position="1015"/>
        <end position="1041"/>
    </location>
</feature>
<dbReference type="SUPFAM" id="SSF52540">
    <property type="entry name" value="P-loop containing nucleoside triphosphate hydrolases"/>
    <property type="match status" value="2"/>
</dbReference>
<organism evidence="7 8">
    <name type="scientific">Kwoniella dejecticola CBS 10117</name>
    <dbReference type="NCBI Taxonomy" id="1296121"/>
    <lineage>
        <taxon>Eukaryota</taxon>
        <taxon>Fungi</taxon>
        <taxon>Dikarya</taxon>
        <taxon>Basidiomycota</taxon>
        <taxon>Agaricomycotina</taxon>
        <taxon>Tremellomycetes</taxon>
        <taxon>Tremellales</taxon>
        <taxon>Cryptococcaceae</taxon>
        <taxon>Kwoniella</taxon>
    </lineage>
</organism>
<feature type="region of interest" description="Disordered" evidence="3">
    <location>
        <begin position="506"/>
        <end position="536"/>
    </location>
</feature>
<dbReference type="InterPro" id="IPR018247">
    <property type="entry name" value="EF_Hand_1_Ca_BS"/>
</dbReference>
<dbReference type="GO" id="GO:0016558">
    <property type="term" value="P:protein import into peroxisome matrix"/>
    <property type="evidence" value="ECO:0007669"/>
    <property type="project" value="TreeGrafter"/>
</dbReference>
<feature type="domain" description="ATPase AAA-type core" evidence="4">
    <location>
        <begin position="645"/>
        <end position="774"/>
    </location>
</feature>
<feature type="compositionally biased region" description="Low complexity" evidence="3">
    <location>
        <begin position="149"/>
        <end position="173"/>
    </location>
</feature>
<dbReference type="Proteomes" id="UP000078595">
    <property type="component" value="Chromosome 9"/>
</dbReference>
<dbReference type="Pfam" id="PF23315">
    <property type="entry name" value="PEX6_4th"/>
    <property type="match status" value="1"/>
</dbReference>
<dbReference type="PANTHER" id="PTHR23077:SF9">
    <property type="entry name" value="PEROXISOMAL ATPASE PEX6"/>
    <property type="match status" value="1"/>
</dbReference>
<gene>
    <name evidence="7" type="ORF">I303_107062</name>
</gene>
<dbReference type="InterPro" id="IPR027417">
    <property type="entry name" value="P-loop_NTPase"/>
</dbReference>
<proteinExistence type="predicted"/>
<dbReference type="EMBL" id="CP144538">
    <property type="protein sequence ID" value="WWC64452.1"/>
    <property type="molecule type" value="Genomic_DNA"/>
</dbReference>
<reference evidence="7" key="1">
    <citation type="submission" date="2013-07" db="EMBL/GenBank/DDBJ databases">
        <authorList>
            <consortium name="The Broad Institute Genome Sequencing Platform"/>
            <person name="Cuomo C."/>
            <person name="Litvintseva A."/>
            <person name="Chen Y."/>
            <person name="Heitman J."/>
            <person name="Sun S."/>
            <person name="Springer D."/>
            <person name="Dromer F."/>
            <person name="Young S.K."/>
            <person name="Zeng Q."/>
            <person name="Gargeya S."/>
            <person name="Fitzgerald M."/>
            <person name="Abouelleil A."/>
            <person name="Alvarado L."/>
            <person name="Berlin A.M."/>
            <person name="Chapman S.B."/>
            <person name="Dewar J."/>
            <person name="Goldberg J."/>
            <person name="Griggs A."/>
            <person name="Gujja S."/>
            <person name="Hansen M."/>
            <person name="Howarth C."/>
            <person name="Imamovic A."/>
            <person name="Larimer J."/>
            <person name="McCowan C."/>
            <person name="Murphy C."/>
            <person name="Pearson M."/>
            <person name="Priest M."/>
            <person name="Roberts A."/>
            <person name="Saif S."/>
            <person name="Shea T."/>
            <person name="Sykes S."/>
            <person name="Wortman J."/>
            <person name="Nusbaum C."/>
            <person name="Birren B."/>
        </authorList>
    </citation>
    <scope>NUCLEOTIDE SEQUENCE</scope>
    <source>
        <strain evidence="7">CBS 10117</strain>
    </source>
</reference>
<feature type="region of interest" description="Disordered" evidence="3">
    <location>
        <begin position="1114"/>
        <end position="1229"/>
    </location>
</feature>
<name>A0AAJ8KU07_9TREE</name>
<dbReference type="GO" id="GO:0005829">
    <property type="term" value="C:cytosol"/>
    <property type="evidence" value="ECO:0007669"/>
    <property type="project" value="TreeGrafter"/>
</dbReference>
<feature type="region of interest" description="Disordered" evidence="3">
    <location>
        <begin position="268"/>
        <end position="303"/>
    </location>
</feature>
<dbReference type="PANTHER" id="PTHR23077">
    <property type="entry name" value="AAA-FAMILY ATPASE"/>
    <property type="match status" value="1"/>
</dbReference>
<dbReference type="GeneID" id="28970162"/>
<dbReference type="Pfam" id="PF09336">
    <property type="entry name" value="Vps4_C"/>
    <property type="match status" value="1"/>
</dbReference>
<keyword evidence="1" id="KW-0547">Nucleotide-binding</keyword>
<feature type="domain" description="Peroxisomal ATPase PEX6 fourth" evidence="6">
    <location>
        <begin position="437"/>
        <end position="597"/>
    </location>
</feature>
<dbReference type="InterPro" id="IPR050168">
    <property type="entry name" value="AAA_ATPase_domain"/>
</dbReference>
<dbReference type="GO" id="GO:0005778">
    <property type="term" value="C:peroxisomal membrane"/>
    <property type="evidence" value="ECO:0007669"/>
    <property type="project" value="TreeGrafter"/>
</dbReference>
<accession>A0AAJ8KU07</accession>
<keyword evidence="2" id="KW-0067">ATP-binding</keyword>
<dbReference type="KEGG" id="kdj:28970162"/>
<protein>
    <recommendedName>
        <fullName evidence="9">Peroxin-1</fullName>
    </recommendedName>
</protein>
<reference evidence="7" key="2">
    <citation type="submission" date="2024-02" db="EMBL/GenBank/DDBJ databases">
        <title>Comparative genomics of Cryptococcus and Kwoniella reveals pathogenesis evolution and contrasting modes of karyotype evolution via chromosome fusion or intercentromeric recombination.</title>
        <authorList>
            <person name="Coelho M.A."/>
            <person name="David-Palma M."/>
            <person name="Shea T."/>
            <person name="Bowers K."/>
            <person name="McGinley-Smith S."/>
            <person name="Mohammad A.W."/>
            <person name="Gnirke A."/>
            <person name="Yurkov A.M."/>
            <person name="Nowrousian M."/>
            <person name="Sun S."/>
            <person name="Cuomo C.A."/>
            <person name="Heitman J."/>
        </authorList>
    </citation>
    <scope>NUCLEOTIDE SEQUENCE</scope>
    <source>
        <strain evidence="7">CBS 10117</strain>
    </source>
</reference>
<dbReference type="AlphaFoldDB" id="A0AAJ8KU07"/>
<sequence length="1229" mass="134469">MPGSYRPNRPIRAEILPLLSSPSDPRPHDGQKAKASSSLWSAILRVRKGQGEFARESAVALAVDWPEDRRLGKGKERSLIIWVDRLEENITNDDANILYIHPSLLPPFTITPVSAKLHVHEPFELTLAILQPVIEYEDDTIPSQDHVDLSPLYAPSSSSSSSSTSQSNTASYNNHPPIIRQGGILPLQQHRFKVLLLEPVKQGLLTSSTRVIISTKPHILSHADVYDAADAEEDGLDGAGSIAKTSMSLSDFDPDTFLSTNLSLSLSLPGDTQTEDDGMTASISSSTSGSLTPRPGDRPLSPPIGLDELVTEEVERGTRFTAVQASGINEQRNEEGEDVCWMGVGGLGRAGIFEGDWVLLRFAGEGESSGSSSSSSSSTSTKGRLVKALAWERLDEYDDDLPSNPILLPPSIYRALGLSSSTNALTVQPTPFGARQPTLPTAKTVSLARIATAEGVDKRYERAWLKGLKSHFSSGSKRKGKSKALEGGGQLIRSGDIISILVFPSKPMSSDENIDDEDNSDSENESDSLSPSPKTQPKSIGVVYFTITSICYDPLVPLEEDFRSSFSSKARAGELGCWIDTDGGTKMVLTGVETDRIQHREGDLVWYGIDASPKPFAMEAHTKLRDLLRTAFVHPTLSSLMQLSILVKGARGSGKRSLIRYIAEELGYNINTVECYDVIGDTSATPQGMLEARIEKAKLCAPSLLLLHNIEALAKKTESTVLGRPPPIVKILEDIVGSAKQSKDWPVIVVGTTVDADSVPNEVLGVFKQDIEISAPNENERLVILQNILEEYHISPDIDLKIIARQTAALHAGDIRSLILRANDLSLNRISAMDADKSFHSIDSARLAGIQITAQDLNEAINQARSSYSDSIGAPKIPNVTWDDVGGLVHIKKDILDTVQLPLERGDLFGEGLKKRSGILLYGPPDSSLLRPGRFDKMLYLNIPATNKEQLDILKSLTRKFTLDESLLLEDVVERLSSNYTGADLYALCSDAILGAMIRLSNNIDEKVKRINEIGNANNDDDDENGSLDAQEVKGKDQKKKKEKEISTQYYLSKMATKEETQVKVTFEDFEKALEKLKPSVSEDELRHYERVQREFKNYNIGNKDKDTDMKVVEAPDRGTYGNGDELSGSMIRLNGENGRDASMKKANGHRSKRDEGEQNGFGYHVVEDGHEDDENNPGKAIEHADDGVDEREEYLGRGKGKAKEVDGYEGGVDRKGNGKGKARQVDGY</sequence>
<feature type="domain" description="Spastin/Vps4 C-terminal" evidence="5">
    <location>
        <begin position="1055"/>
        <end position="1096"/>
    </location>
</feature>